<evidence type="ECO:0000313" key="1">
    <source>
        <dbReference type="EMBL" id="PWH84688.1"/>
    </source>
</evidence>
<dbReference type="AlphaFoldDB" id="A0A2U2XA71"/>
<reference evidence="1 2" key="1">
    <citation type="submission" date="2018-05" db="EMBL/GenBank/DDBJ databases">
        <title>Brumimicrobium oceani sp. nov., isolated from coastal sediment.</title>
        <authorList>
            <person name="Kou Y."/>
        </authorList>
    </citation>
    <scope>NUCLEOTIDE SEQUENCE [LARGE SCALE GENOMIC DNA]</scope>
    <source>
        <strain evidence="1 2">C305</strain>
    </source>
</reference>
<comment type="caution">
    <text evidence="1">The sequence shown here is derived from an EMBL/GenBank/DDBJ whole genome shotgun (WGS) entry which is preliminary data.</text>
</comment>
<proteinExistence type="predicted"/>
<dbReference type="Proteomes" id="UP000245370">
    <property type="component" value="Unassembled WGS sequence"/>
</dbReference>
<accession>A0A2U2XA71</accession>
<dbReference type="InterPro" id="IPR038062">
    <property type="entry name" value="ScdA-like_N_sf"/>
</dbReference>
<gene>
    <name evidence="1" type="ORF">DIT68_13270</name>
</gene>
<dbReference type="SUPFAM" id="SSF140683">
    <property type="entry name" value="SP0561-like"/>
    <property type="match status" value="1"/>
</dbReference>
<name>A0A2U2XA71_9FLAO</name>
<reference evidence="1 2" key="2">
    <citation type="submission" date="2018-05" db="EMBL/GenBank/DDBJ databases">
        <authorList>
            <person name="Lanie J.A."/>
            <person name="Ng W.-L."/>
            <person name="Kazmierczak K.M."/>
            <person name="Andrzejewski T.M."/>
            <person name="Davidsen T.M."/>
            <person name="Wayne K.J."/>
            <person name="Tettelin H."/>
            <person name="Glass J.I."/>
            <person name="Rusch D."/>
            <person name="Podicherti R."/>
            <person name="Tsui H.-C.T."/>
            <person name="Winkler M.E."/>
        </authorList>
    </citation>
    <scope>NUCLEOTIDE SEQUENCE [LARGE SCALE GENOMIC DNA]</scope>
    <source>
        <strain evidence="1 2">C305</strain>
    </source>
</reference>
<keyword evidence="2" id="KW-1185">Reference proteome</keyword>
<evidence type="ECO:0000313" key="2">
    <source>
        <dbReference type="Proteomes" id="UP000245370"/>
    </source>
</evidence>
<protein>
    <recommendedName>
        <fullName evidence="3">DUF1858 domain-containing protein</fullName>
    </recommendedName>
</protein>
<organism evidence="1 2">
    <name type="scientific">Brumimicrobium oceani</name>
    <dbReference type="NCBI Taxonomy" id="2100725"/>
    <lineage>
        <taxon>Bacteria</taxon>
        <taxon>Pseudomonadati</taxon>
        <taxon>Bacteroidota</taxon>
        <taxon>Flavobacteriia</taxon>
        <taxon>Flavobacteriales</taxon>
        <taxon>Crocinitomicaceae</taxon>
        <taxon>Brumimicrobium</taxon>
    </lineage>
</organism>
<dbReference type="RefSeq" id="WP_109360300.1">
    <property type="nucleotide sequence ID" value="NZ_QFRJ01000012.1"/>
</dbReference>
<dbReference type="OrthoDB" id="128918at2"/>
<sequence>MKINGNTKISQVIKENKEAIDVIASLNPNFSRLKNPIFYWFFSSHITIDKFAEKLKCETHLLLWKLREIGFETEDLVQPIPNAKELYFLNAKADFIKEKRVKSIDLNSILAGSEEDLIALLEREVTKLEINEVLSTRLDSNPIFLTKLFERMGFATLTFSGDGVYDVYFKRNHSRFKKKNKLFKAIGFSE</sequence>
<dbReference type="Gene3D" id="1.10.3910.10">
    <property type="entry name" value="SP0561-like"/>
    <property type="match status" value="1"/>
</dbReference>
<dbReference type="EMBL" id="QFRJ01000012">
    <property type="protein sequence ID" value="PWH84688.1"/>
    <property type="molecule type" value="Genomic_DNA"/>
</dbReference>
<evidence type="ECO:0008006" key="3">
    <source>
        <dbReference type="Google" id="ProtNLM"/>
    </source>
</evidence>